<dbReference type="NCBIfam" id="NF037997">
    <property type="entry name" value="Na_Pi_symport"/>
    <property type="match status" value="1"/>
</dbReference>
<feature type="transmembrane region" description="Helical" evidence="6">
    <location>
        <begin position="288"/>
        <end position="310"/>
    </location>
</feature>
<proteinExistence type="predicted"/>
<evidence type="ECO:0000256" key="1">
    <source>
        <dbReference type="ARBA" id="ARBA00004651"/>
    </source>
</evidence>
<dbReference type="InterPro" id="IPR003841">
    <property type="entry name" value="Na/Pi_transpt"/>
</dbReference>
<feature type="transmembrane region" description="Helical" evidence="6">
    <location>
        <begin position="131"/>
        <end position="152"/>
    </location>
</feature>
<evidence type="ECO:0000256" key="6">
    <source>
        <dbReference type="SAM" id="Phobius"/>
    </source>
</evidence>
<evidence type="ECO:0000256" key="2">
    <source>
        <dbReference type="ARBA" id="ARBA00022475"/>
    </source>
</evidence>
<dbReference type="Proteomes" id="UP000830835">
    <property type="component" value="Unassembled WGS sequence"/>
</dbReference>
<keyword evidence="2" id="KW-1003">Cell membrane</keyword>
<dbReference type="EMBL" id="JAFIRA010000001">
    <property type="protein sequence ID" value="MCJ2541442.1"/>
    <property type="molecule type" value="Genomic_DNA"/>
</dbReference>
<feature type="transmembrane region" description="Helical" evidence="6">
    <location>
        <begin position="20"/>
        <end position="42"/>
    </location>
</feature>
<comment type="caution">
    <text evidence="7">The sequence shown here is derived from an EMBL/GenBank/DDBJ whole genome shotgun (WGS) entry which is preliminary data.</text>
</comment>
<evidence type="ECO:0000256" key="4">
    <source>
        <dbReference type="ARBA" id="ARBA00022989"/>
    </source>
</evidence>
<keyword evidence="4 6" id="KW-1133">Transmembrane helix</keyword>
<accession>A0ABT0C6M6</accession>
<feature type="transmembrane region" description="Helical" evidence="6">
    <location>
        <begin position="54"/>
        <end position="76"/>
    </location>
</feature>
<gene>
    <name evidence="7" type="ORF">JX360_00735</name>
</gene>
<sequence>MSSDQATALPLAREASYKPFLNWVSVLALIYLLIVAVSVIGSGFKVALGGQSNALFTFATNPFLGLIVGTVATALIQSSSTTTSIVVGLVAGGLPVVTAVPIIMGANIGTSITNTLVSAGYVADKEEFRRAFSAATVLDMFNIIAAAIFLPLEILFHPLERLSLALGSLLLEEGSLSMKGLNFVSIATAPTAKLIIHSTHILPTPFNGILQIVLGIALIFFSIYFVSKLLKQLLVGKTKDILHTAIGRGPLMGIFSGTVMTMLVQSSSTTTSLMVPLAGSGVFGMAEIYPFTLGANIGTCVTALLAATAVTGATALPALEIAIVHFLFNFIGVILIFGIPFMRGLPVLGAESLAAAASEHKAVALIYVAGVFFVIPAVCLGISLLF</sequence>
<feature type="transmembrane region" description="Helical" evidence="6">
    <location>
        <begin position="82"/>
        <end position="110"/>
    </location>
</feature>
<evidence type="ECO:0000256" key="5">
    <source>
        <dbReference type="ARBA" id="ARBA00023136"/>
    </source>
</evidence>
<dbReference type="PANTHER" id="PTHR10010:SF46">
    <property type="entry name" value="SODIUM-DEPENDENT PHOSPHATE TRANSPORT PROTEIN 2B"/>
    <property type="match status" value="1"/>
</dbReference>
<reference evidence="7" key="1">
    <citation type="submission" date="2021-02" db="EMBL/GenBank/DDBJ databases">
        <title>The CRISPR/cas machinery reduction and long-range gene transfer in the hot spring cyanobacterium Synechococcus.</title>
        <authorList>
            <person name="Dvorak P."/>
            <person name="Jahodarova E."/>
            <person name="Hasler P."/>
            <person name="Poulickova A."/>
        </authorList>
    </citation>
    <scope>NUCLEOTIDE SEQUENCE</scope>
    <source>
        <strain evidence="7">Rupite</strain>
    </source>
</reference>
<protein>
    <submittedName>
        <fullName evidence="7">Na/Pi cotransporter family protein</fullName>
    </submittedName>
</protein>
<keyword evidence="5 6" id="KW-0472">Membrane</keyword>
<feature type="transmembrane region" description="Helical" evidence="6">
    <location>
        <begin position="251"/>
        <end position="268"/>
    </location>
</feature>
<keyword evidence="8" id="KW-1185">Reference proteome</keyword>
<comment type="subcellular location">
    <subcellularLocation>
        <location evidence="1">Cell membrane</location>
        <topology evidence="1">Multi-pass membrane protein</topology>
    </subcellularLocation>
</comment>
<name>A0ABT0C6M6_THEVL</name>
<dbReference type="PANTHER" id="PTHR10010">
    <property type="entry name" value="SOLUTE CARRIER FAMILY 34 SODIUM PHOSPHATE , MEMBER 2-RELATED"/>
    <property type="match status" value="1"/>
</dbReference>
<keyword evidence="3 6" id="KW-0812">Transmembrane</keyword>
<organism evidence="7 8">
    <name type="scientific">Thermostichus vulcanus str. 'Rupite'</name>
    <dbReference type="NCBI Taxonomy" id="2813851"/>
    <lineage>
        <taxon>Bacteria</taxon>
        <taxon>Bacillati</taxon>
        <taxon>Cyanobacteriota</taxon>
        <taxon>Cyanophyceae</taxon>
        <taxon>Thermostichales</taxon>
        <taxon>Thermostichaceae</taxon>
        <taxon>Thermostichus</taxon>
    </lineage>
</organism>
<evidence type="ECO:0000313" key="7">
    <source>
        <dbReference type="EMBL" id="MCJ2541442.1"/>
    </source>
</evidence>
<feature type="transmembrane region" description="Helical" evidence="6">
    <location>
        <begin position="362"/>
        <end position="385"/>
    </location>
</feature>
<evidence type="ECO:0000256" key="3">
    <source>
        <dbReference type="ARBA" id="ARBA00022692"/>
    </source>
</evidence>
<evidence type="ECO:0000313" key="8">
    <source>
        <dbReference type="Proteomes" id="UP000830835"/>
    </source>
</evidence>
<dbReference type="Pfam" id="PF02690">
    <property type="entry name" value="Na_Pi_cotrans"/>
    <property type="match status" value="2"/>
</dbReference>
<feature type="transmembrane region" description="Helical" evidence="6">
    <location>
        <begin position="322"/>
        <end position="342"/>
    </location>
</feature>
<dbReference type="RefSeq" id="WP_244348438.1">
    <property type="nucleotide sequence ID" value="NZ_JAFIRA010000001.1"/>
</dbReference>
<feature type="transmembrane region" description="Helical" evidence="6">
    <location>
        <begin position="209"/>
        <end position="230"/>
    </location>
</feature>